<dbReference type="EMBL" id="BPLR01017106">
    <property type="protein sequence ID" value="GIY88825.1"/>
    <property type="molecule type" value="Genomic_DNA"/>
</dbReference>
<proteinExistence type="predicted"/>
<dbReference type="Proteomes" id="UP001054945">
    <property type="component" value="Unassembled WGS sequence"/>
</dbReference>
<reference evidence="2 3" key="1">
    <citation type="submission" date="2021-06" db="EMBL/GenBank/DDBJ databases">
        <title>Caerostris extrusa draft genome.</title>
        <authorList>
            <person name="Kono N."/>
            <person name="Arakawa K."/>
        </authorList>
    </citation>
    <scope>NUCLEOTIDE SEQUENCE [LARGE SCALE GENOMIC DNA]</scope>
</reference>
<sequence>MTKVGWIKEGIEGYTTNLKNMMTDLYRSLEDAVELLEITRRELMDYKEKTKKINSRELMTLLAEKVDLAFVKRQIYCEEIILLRGYLKAKFHGCWKE</sequence>
<evidence type="ECO:0000313" key="3">
    <source>
        <dbReference type="Proteomes" id="UP001054945"/>
    </source>
</evidence>
<accession>A0AAV4X0Z1</accession>
<feature type="coiled-coil region" evidence="1">
    <location>
        <begin position="29"/>
        <end position="56"/>
    </location>
</feature>
<name>A0AAV4X0Z1_CAEEX</name>
<protein>
    <submittedName>
        <fullName evidence="2">Uncharacterized protein</fullName>
    </submittedName>
</protein>
<evidence type="ECO:0000256" key="1">
    <source>
        <dbReference type="SAM" id="Coils"/>
    </source>
</evidence>
<organism evidence="2 3">
    <name type="scientific">Caerostris extrusa</name>
    <name type="common">Bark spider</name>
    <name type="synonym">Caerostris bankana</name>
    <dbReference type="NCBI Taxonomy" id="172846"/>
    <lineage>
        <taxon>Eukaryota</taxon>
        <taxon>Metazoa</taxon>
        <taxon>Ecdysozoa</taxon>
        <taxon>Arthropoda</taxon>
        <taxon>Chelicerata</taxon>
        <taxon>Arachnida</taxon>
        <taxon>Araneae</taxon>
        <taxon>Araneomorphae</taxon>
        <taxon>Entelegynae</taxon>
        <taxon>Araneoidea</taxon>
        <taxon>Araneidae</taxon>
        <taxon>Caerostris</taxon>
    </lineage>
</organism>
<keyword evidence="1" id="KW-0175">Coiled coil</keyword>
<comment type="caution">
    <text evidence="2">The sequence shown here is derived from an EMBL/GenBank/DDBJ whole genome shotgun (WGS) entry which is preliminary data.</text>
</comment>
<dbReference type="AlphaFoldDB" id="A0AAV4X0Z1"/>
<evidence type="ECO:0000313" key="2">
    <source>
        <dbReference type="EMBL" id="GIY88825.1"/>
    </source>
</evidence>
<gene>
    <name evidence="2" type="ORF">CEXT_715471</name>
</gene>
<keyword evidence="3" id="KW-1185">Reference proteome</keyword>